<comment type="caution">
    <text evidence="3">The sequence shown here is derived from an EMBL/GenBank/DDBJ whole genome shotgun (WGS) entry which is preliminary data.</text>
</comment>
<sequence>MTYLGTPIYNTVLHSLVEAKESQMAIKILKNMRSFGFPADSVTYHIMIDCCSILGCYRSTCTLVSMML</sequence>
<dbReference type="PROSITE" id="PS51375">
    <property type="entry name" value="PPR"/>
    <property type="match status" value="1"/>
</dbReference>
<dbReference type="AlphaFoldDB" id="A0AAD4WE04"/>
<evidence type="ECO:0008006" key="5">
    <source>
        <dbReference type="Google" id="ProtNLM"/>
    </source>
</evidence>
<reference evidence="3 4" key="1">
    <citation type="journal article" date="2022" name="G3 (Bethesda)">
        <title>Whole-genome sequence and methylome profiling of the almond [Prunus dulcis (Mill.) D.A. Webb] cultivar 'Nonpareil'.</title>
        <authorList>
            <person name="D'Amico-Willman K.M."/>
            <person name="Ouma W.Z."/>
            <person name="Meulia T."/>
            <person name="Sideli G.M."/>
            <person name="Gradziel T.M."/>
            <person name="Fresnedo-Ramirez J."/>
        </authorList>
    </citation>
    <scope>NUCLEOTIDE SEQUENCE [LARGE SCALE GENOMIC DNA]</scope>
    <source>
        <strain evidence="3">Clone GOH B32 T37-40</strain>
    </source>
</reference>
<dbReference type="PANTHER" id="PTHR47859:SF1">
    <property type="entry name" value="PENTATRICOPEPTIDE REPEAT-CONTAINING PROTEIN"/>
    <property type="match status" value="1"/>
</dbReference>
<protein>
    <recommendedName>
        <fullName evidence="5">Pentatricopeptide repeat-containing protein</fullName>
    </recommendedName>
</protein>
<gene>
    <name evidence="3" type="ORF">L3X38_009685</name>
</gene>
<dbReference type="Pfam" id="PF13041">
    <property type="entry name" value="PPR_2"/>
    <property type="match status" value="1"/>
</dbReference>
<dbReference type="PANTHER" id="PTHR47859">
    <property type="entry name" value="PENTATRICOPEPTIDE REPEAT-CONTAINING PROTEIN"/>
    <property type="match status" value="1"/>
</dbReference>
<feature type="repeat" description="PPR" evidence="2">
    <location>
        <begin position="5"/>
        <end position="39"/>
    </location>
</feature>
<name>A0AAD4WE04_PRUDU</name>
<dbReference type="Gene3D" id="1.25.40.10">
    <property type="entry name" value="Tetratricopeptide repeat domain"/>
    <property type="match status" value="1"/>
</dbReference>
<keyword evidence="4" id="KW-1185">Reference proteome</keyword>
<keyword evidence="1" id="KW-0677">Repeat</keyword>
<dbReference type="InterPro" id="IPR011990">
    <property type="entry name" value="TPR-like_helical_dom_sf"/>
</dbReference>
<evidence type="ECO:0000256" key="1">
    <source>
        <dbReference type="ARBA" id="ARBA00022737"/>
    </source>
</evidence>
<evidence type="ECO:0000256" key="2">
    <source>
        <dbReference type="PROSITE-ProRule" id="PRU00708"/>
    </source>
</evidence>
<evidence type="ECO:0000313" key="3">
    <source>
        <dbReference type="EMBL" id="KAI5341810.1"/>
    </source>
</evidence>
<dbReference type="EMBL" id="JAJFAZ020000002">
    <property type="protein sequence ID" value="KAI5341810.1"/>
    <property type="molecule type" value="Genomic_DNA"/>
</dbReference>
<dbReference type="NCBIfam" id="TIGR00756">
    <property type="entry name" value="PPR"/>
    <property type="match status" value="1"/>
</dbReference>
<accession>A0AAD4WE04</accession>
<proteinExistence type="predicted"/>
<evidence type="ECO:0000313" key="4">
    <source>
        <dbReference type="Proteomes" id="UP001054821"/>
    </source>
</evidence>
<organism evidence="3 4">
    <name type="scientific">Prunus dulcis</name>
    <name type="common">Almond</name>
    <name type="synonym">Amygdalus dulcis</name>
    <dbReference type="NCBI Taxonomy" id="3755"/>
    <lineage>
        <taxon>Eukaryota</taxon>
        <taxon>Viridiplantae</taxon>
        <taxon>Streptophyta</taxon>
        <taxon>Embryophyta</taxon>
        <taxon>Tracheophyta</taxon>
        <taxon>Spermatophyta</taxon>
        <taxon>Magnoliopsida</taxon>
        <taxon>eudicotyledons</taxon>
        <taxon>Gunneridae</taxon>
        <taxon>Pentapetalae</taxon>
        <taxon>rosids</taxon>
        <taxon>fabids</taxon>
        <taxon>Rosales</taxon>
        <taxon>Rosaceae</taxon>
        <taxon>Amygdaloideae</taxon>
        <taxon>Amygdaleae</taxon>
        <taxon>Prunus</taxon>
    </lineage>
</organism>
<dbReference type="InterPro" id="IPR002885">
    <property type="entry name" value="PPR_rpt"/>
</dbReference>
<dbReference type="Proteomes" id="UP001054821">
    <property type="component" value="Chromosome 2"/>
</dbReference>